<dbReference type="GO" id="GO:0005737">
    <property type="term" value="C:cytoplasm"/>
    <property type="evidence" value="ECO:0007669"/>
    <property type="project" value="UniProtKB-SubCell"/>
</dbReference>
<evidence type="ECO:0000256" key="8">
    <source>
        <dbReference type="ARBA" id="ARBA00023163"/>
    </source>
</evidence>
<evidence type="ECO:0000313" key="14">
    <source>
        <dbReference type="Proteomes" id="UP000284296"/>
    </source>
</evidence>
<comment type="caution">
    <text evidence="13">The sequence shown here is derived from an EMBL/GenBank/DDBJ whole genome shotgun (WGS) entry which is preliminary data.</text>
</comment>
<dbReference type="RefSeq" id="WP_118004590.1">
    <property type="nucleotide sequence ID" value="NZ_QRXF01000025.1"/>
</dbReference>
<organism evidence="13 14">
    <name type="scientific">Agathobacter rectalis</name>
    <dbReference type="NCBI Taxonomy" id="39491"/>
    <lineage>
        <taxon>Bacteria</taxon>
        <taxon>Bacillati</taxon>
        <taxon>Bacillota</taxon>
        <taxon>Clostridia</taxon>
        <taxon>Lachnospirales</taxon>
        <taxon>Lachnospiraceae</taxon>
        <taxon>Agathobacter</taxon>
    </lineage>
</organism>
<evidence type="ECO:0000256" key="9">
    <source>
        <dbReference type="ARBA" id="ARBA00024867"/>
    </source>
</evidence>
<comment type="function">
    <text evidence="9">May play the central regulatory role in sporulation. It may be an element of the effector pathway responsible for the activation of sporulation genes in response to nutritional stress. Spo0A may act in concert with spo0H (a sigma factor) to control the expression of some genes that are critical to the sporulation process.</text>
</comment>
<reference evidence="13 14" key="1">
    <citation type="submission" date="2018-08" db="EMBL/GenBank/DDBJ databases">
        <title>A genome reference for cultivated species of the human gut microbiota.</title>
        <authorList>
            <person name="Zou Y."/>
            <person name="Xue W."/>
            <person name="Luo G."/>
        </authorList>
    </citation>
    <scope>NUCLEOTIDE SEQUENCE [LARGE SCALE GENOMIC DNA]</scope>
    <source>
        <strain evidence="13 14">AF18-16LB</strain>
    </source>
</reference>
<evidence type="ECO:0000256" key="10">
    <source>
        <dbReference type="PROSITE-ProRule" id="PRU00169"/>
    </source>
</evidence>
<evidence type="ECO:0000313" key="13">
    <source>
        <dbReference type="EMBL" id="RGT79702.1"/>
    </source>
</evidence>
<dbReference type="SUPFAM" id="SSF52172">
    <property type="entry name" value="CheY-like"/>
    <property type="match status" value="1"/>
</dbReference>
<dbReference type="SMART" id="SM00342">
    <property type="entry name" value="HTH_ARAC"/>
    <property type="match status" value="1"/>
</dbReference>
<keyword evidence="5" id="KW-0902">Two-component regulatory system</keyword>
<name>A0A412Q1H4_9FIRM</name>
<dbReference type="Proteomes" id="UP000284296">
    <property type="component" value="Unassembled WGS sequence"/>
</dbReference>
<dbReference type="PRINTS" id="PR00032">
    <property type="entry name" value="HTHARAC"/>
</dbReference>
<dbReference type="Gene3D" id="1.10.10.60">
    <property type="entry name" value="Homeodomain-like"/>
    <property type="match status" value="2"/>
</dbReference>
<keyword evidence="8" id="KW-0804">Transcription</keyword>
<comment type="subcellular location">
    <subcellularLocation>
        <location evidence="1">Cytoplasm</location>
    </subcellularLocation>
</comment>
<evidence type="ECO:0000256" key="4">
    <source>
        <dbReference type="ARBA" id="ARBA00022553"/>
    </source>
</evidence>
<keyword evidence="7" id="KW-0238">DNA-binding</keyword>
<dbReference type="Pfam" id="PF00072">
    <property type="entry name" value="Response_reg"/>
    <property type="match status" value="1"/>
</dbReference>
<dbReference type="InterPro" id="IPR020449">
    <property type="entry name" value="Tscrpt_reg_AraC-type_HTH"/>
</dbReference>
<dbReference type="PROSITE" id="PS50110">
    <property type="entry name" value="RESPONSE_REGULATORY"/>
    <property type="match status" value="1"/>
</dbReference>
<feature type="domain" description="HTH araC/xylS-type" evidence="11">
    <location>
        <begin position="423"/>
        <end position="521"/>
    </location>
</feature>
<evidence type="ECO:0000259" key="11">
    <source>
        <dbReference type="PROSITE" id="PS01124"/>
    </source>
</evidence>
<proteinExistence type="predicted"/>
<evidence type="ECO:0000256" key="3">
    <source>
        <dbReference type="ARBA" id="ARBA00022490"/>
    </source>
</evidence>
<evidence type="ECO:0000256" key="2">
    <source>
        <dbReference type="ARBA" id="ARBA00018672"/>
    </source>
</evidence>
<dbReference type="AlphaFoldDB" id="A0A412Q1H4"/>
<dbReference type="Pfam" id="PF12833">
    <property type="entry name" value="HTH_18"/>
    <property type="match status" value="1"/>
</dbReference>
<evidence type="ECO:0000259" key="12">
    <source>
        <dbReference type="PROSITE" id="PS50110"/>
    </source>
</evidence>
<feature type="domain" description="Response regulatory" evidence="12">
    <location>
        <begin position="2"/>
        <end position="119"/>
    </location>
</feature>
<dbReference type="PROSITE" id="PS00041">
    <property type="entry name" value="HTH_ARAC_FAMILY_1"/>
    <property type="match status" value="1"/>
</dbReference>
<dbReference type="EMBL" id="QRXG01000024">
    <property type="protein sequence ID" value="RGT79702.1"/>
    <property type="molecule type" value="Genomic_DNA"/>
</dbReference>
<keyword evidence="4 10" id="KW-0597">Phosphoprotein</keyword>
<accession>A0A412Q1H4</accession>
<dbReference type="PANTHER" id="PTHR42713:SF3">
    <property type="entry name" value="TRANSCRIPTIONAL REGULATORY PROTEIN HPTR"/>
    <property type="match status" value="1"/>
</dbReference>
<dbReference type="InterPro" id="IPR011006">
    <property type="entry name" value="CheY-like_superfamily"/>
</dbReference>
<dbReference type="PROSITE" id="PS01124">
    <property type="entry name" value="HTH_ARAC_FAMILY_2"/>
    <property type="match status" value="1"/>
</dbReference>
<dbReference type="PANTHER" id="PTHR42713">
    <property type="entry name" value="HISTIDINE KINASE-RELATED"/>
    <property type="match status" value="1"/>
</dbReference>
<dbReference type="SMART" id="SM00448">
    <property type="entry name" value="REC"/>
    <property type="match status" value="1"/>
</dbReference>
<dbReference type="InterPro" id="IPR051552">
    <property type="entry name" value="HptR"/>
</dbReference>
<gene>
    <name evidence="13" type="ORF">DWX06_12240</name>
</gene>
<evidence type="ECO:0000256" key="5">
    <source>
        <dbReference type="ARBA" id="ARBA00023012"/>
    </source>
</evidence>
<dbReference type="Gene3D" id="3.40.50.2300">
    <property type="match status" value="1"/>
</dbReference>
<dbReference type="InterPro" id="IPR018060">
    <property type="entry name" value="HTH_AraC"/>
</dbReference>
<feature type="modified residue" description="4-aspartylphosphate" evidence="10">
    <location>
        <position position="54"/>
    </location>
</feature>
<evidence type="ECO:0000256" key="1">
    <source>
        <dbReference type="ARBA" id="ARBA00004496"/>
    </source>
</evidence>
<dbReference type="GO" id="GO:0043565">
    <property type="term" value="F:sequence-specific DNA binding"/>
    <property type="evidence" value="ECO:0007669"/>
    <property type="project" value="InterPro"/>
</dbReference>
<dbReference type="InterPro" id="IPR009057">
    <property type="entry name" value="Homeodomain-like_sf"/>
</dbReference>
<sequence>MKILIVDDEDIQRQKLVQLISESPLSFSDILCAPEVPTAIDIIETHHPDIVLSDICMPVKNGLDLAQYVKETYPKILVIIITGYSEFKYAQTAIRYNVFDYILKPIDAESTLSCIRHAIAKLEADRRQESNYEVLRSYFNENESYIQKQFLQELLFWSSPMSEDQLLVQKNLLHIDIKDFRLVVIKCHFYIDSISNQIEEKYYYSHLAELAIKKRDNNALLYNIGDAIYWIYPSESDGFSNYAMMKDMELLLNELKENDVIFQISISSLSNNFNHLNTLRRQITICQSHYENHPNDSIIFYDDLSTKSYCLFNLHEKAQFLSTHILAGNVKEAAKCLDSFSSDLSESKSISEEIFFFLLSSLSFTLREITQIHELKDEILNELSTLKRTIGKSYSINPFFPIVTSMCRLVNSQYQANGNTIVELVLKYIKQNYNQSISLTSVSEYVQRNPSYVSRLIRQHTGKNFTIILTELRIEESKHLLKETNKKITEISDLVGYPNQRYFNRVFSSYIGMSPNDYRKITQTFN</sequence>
<protein>
    <recommendedName>
        <fullName evidence="2">Stage 0 sporulation protein A homolog</fullName>
    </recommendedName>
</protein>
<dbReference type="InterPro" id="IPR018062">
    <property type="entry name" value="HTH_AraC-typ_CS"/>
</dbReference>
<dbReference type="GO" id="GO:0000160">
    <property type="term" value="P:phosphorelay signal transduction system"/>
    <property type="evidence" value="ECO:0007669"/>
    <property type="project" value="UniProtKB-KW"/>
</dbReference>
<keyword evidence="6" id="KW-0805">Transcription regulation</keyword>
<dbReference type="SUPFAM" id="SSF46689">
    <property type="entry name" value="Homeodomain-like"/>
    <property type="match status" value="1"/>
</dbReference>
<dbReference type="CDD" id="cd17536">
    <property type="entry name" value="REC_YesN-like"/>
    <property type="match status" value="1"/>
</dbReference>
<evidence type="ECO:0000256" key="6">
    <source>
        <dbReference type="ARBA" id="ARBA00023015"/>
    </source>
</evidence>
<keyword evidence="3" id="KW-0963">Cytoplasm</keyword>
<dbReference type="GO" id="GO:0003700">
    <property type="term" value="F:DNA-binding transcription factor activity"/>
    <property type="evidence" value="ECO:0007669"/>
    <property type="project" value="InterPro"/>
</dbReference>
<evidence type="ECO:0000256" key="7">
    <source>
        <dbReference type="ARBA" id="ARBA00023125"/>
    </source>
</evidence>
<dbReference type="InterPro" id="IPR001789">
    <property type="entry name" value="Sig_transdc_resp-reg_receiver"/>
</dbReference>